<dbReference type="InterPro" id="IPR014756">
    <property type="entry name" value="Ig_E-set"/>
</dbReference>
<sequence length="150" mass="15761">MFTYLVVAAVLPTLIMGSYPIVQCPGGLPSPIQFEIEGCDSSPCSVQRGAVIPFRATIIANENTPSLTLEIEIYAFGNANPWPVPPALANVCNHLEGRGCPVSAGEQVVHASSIPVIVDFGGGVPVTLRSRIYNASGSVMSCSVINARVY</sequence>
<dbReference type="InterPro" id="IPR003172">
    <property type="entry name" value="ML_dom"/>
</dbReference>
<evidence type="ECO:0000313" key="3">
    <source>
        <dbReference type="EMBL" id="KAJ6639941.1"/>
    </source>
</evidence>
<evidence type="ECO:0000256" key="1">
    <source>
        <dbReference type="SAM" id="SignalP"/>
    </source>
</evidence>
<name>A0A9Q0MXQ6_9DIPT</name>
<evidence type="ECO:0000313" key="4">
    <source>
        <dbReference type="Proteomes" id="UP001151699"/>
    </source>
</evidence>
<proteinExistence type="predicted"/>
<dbReference type="SUPFAM" id="SSF81296">
    <property type="entry name" value="E set domains"/>
    <property type="match status" value="1"/>
</dbReference>
<keyword evidence="4" id="KW-1185">Reference proteome</keyword>
<evidence type="ECO:0000259" key="2">
    <source>
        <dbReference type="SMART" id="SM00737"/>
    </source>
</evidence>
<feature type="domain" description="MD-2-related lipid-recognition" evidence="2">
    <location>
        <begin position="21"/>
        <end position="147"/>
    </location>
</feature>
<dbReference type="Pfam" id="PF02221">
    <property type="entry name" value="E1_DerP2_DerF2"/>
    <property type="match status" value="1"/>
</dbReference>
<feature type="chain" id="PRO_5040464345" evidence="1">
    <location>
        <begin position="18"/>
        <end position="150"/>
    </location>
</feature>
<dbReference type="AlphaFoldDB" id="A0A9Q0MXQ6"/>
<dbReference type="SMART" id="SM00737">
    <property type="entry name" value="ML"/>
    <property type="match status" value="1"/>
</dbReference>
<comment type="caution">
    <text evidence="3">The sequence shown here is derived from an EMBL/GenBank/DDBJ whole genome shotgun (WGS) entry which is preliminary data.</text>
</comment>
<keyword evidence="1" id="KW-0732">Signal</keyword>
<dbReference type="Gene3D" id="2.60.40.770">
    <property type="match status" value="1"/>
</dbReference>
<gene>
    <name evidence="3" type="primary">ALL2L_1</name>
    <name evidence="3" type="ORF">Bhyg_12688</name>
</gene>
<dbReference type="OrthoDB" id="6489092at2759"/>
<feature type="signal peptide" evidence="1">
    <location>
        <begin position="1"/>
        <end position="17"/>
    </location>
</feature>
<dbReference type="EMBL" id="WJQU01000003">
    <property type="protein sequence ID" value="KAJ6639941.1"/>
    <property type="molecule type" value="Genomic_DNA"/>
</dbReference>
<dbReference type="Proteomes" id="UP001151699">
    <property type="component" value="Chromosome X"/>
</dbReference>
<organism evidence="3 4">
    <name type="scientific">Pseudolycoriella hygida</name>
    <dbReference type="NCBI Taxonomy" id="35572"/>
    <lineage>
        <taxon>Eukaryota</taxon>
        <taxon>Metazoa</taxon>
        <taxon>Ecdysozoa</taxon>
        <taxon>Arthropoda</taxon>
        <taxon>Hexapoda</taxon>
        <taxon>Insecta</taxon>
        <taxon>Pterygota</taxon>
        <taxon>Neoptera</taxon>
        <taxon>Endopterygota</taxon>
        <taxon>Diptera</taxon>
        <taxon>Nematocera</taxon>
        <taxon>Sciaroidea</taxon>
        <taxon>Sciaridae</taxon>
        <taxon>Pseudolycoriella</taxon>
    </lineage>
</organism>
<accession>A0A9Q0MXQ6</accession>
<reference evidence="3" key="1">
    <citation type="submission" date="2022-07" db="EMBL/GenBank/DDBJ databases">
        <authorList>
            <person name="Trinca V."/>
            <person name="Uliana J.V.C."/>
            <person name="Torres T.T."/>
            <person name="Ward R.J."/>
            <person name="Monesi N."/>
        </authorList>
    </citation>
    <scope>NUCLEOTIDE SEQUENCE</scope>
    <source>
        <strain evidence="3">HSMRA1968</strain>
        <tissue evidence="3">Whole embryos</tissue>
    </source>
</reference>
<protein>
    <submittedName>
        <fullName evidence="3">Mite group 2 allergen-like Ixo r 2</fullName>
    </submittedName>
</protein>